<dbReference type="Pfam" id="PF05983">
    <property type="entry name" value="Med7"/>
    <property type="match status" value="1"/>
</dbReference>
<dbReference type="InterPro" id="IPR044888">
    <property type="entry name" value="Mediatior_Med7_sf"/>
</dbReference>
<evidence type="ECO:0000313" key="8">
    <source>
        <dbReference type="Proteomes" id="UP000007875"/>
    </source>
</evidence>
<dbReference type="GO" id="GO:0003712">
    <property type="term" value="F:transcription coregulator activity"/>
    <property type="evidence" value="ECO:0007669"/>
    <property type="project" value="InterPro"/>
</dbReference>
<comment type="subunit">
    <text evidence="6">Component of the Mediator complex.</text>
</comment>
<dbReference type="GO" id="GO:0016592">
    <property type="term" value="C:mediator complex"/>
    <property type="evidence" value="ECO:0007669"/>
    <property type="project" value="InterPro"/>
</dbReference>
<dbReference type="eggNOG" id="KOG0570">
    <property type="taxonomic scope" value="Eukaryota"/>
</dbReference>
<dbReference type="FunCoup" id="H2ZH60">
    <property type="interactions" value="436"/>
</dbReference>
<evidence type="ECO:0000256" key="5">
    <source>
        <dbReference type="ARBA" id="ARBA00023242"/>
    </source>
</evidence>
<organism evidence="7 8">
    <name type="scientific">Ciona savignyi</name>
    <name type="common">Pacific transparent sea squirt</name>
    <dbReference type="NCBI Taxonomy" id="51511"/>
    <lineage>
        <taxon>Eukaryota</taxon>
        <taxon>Metazoa</taxon>
        <taxon>Chordata</taxon>
        <taxon>Tunicata</taxon>
        <taxon>Ascidiacea</taxon>
        <taxon>Phlebobranchia</taxon>
        <taxon>Cionidae</taxon>
        <taxon>Ciona</taxon>
    </lineage>
</organism>
<protein>
    <recommendedName>
        <fullName evidence="6">Mediator of RNA polymerase II transcription subunit 7</fullName>
    </recommendedName>
</protein>
<accession>H2ZH60</accession>
<reference evidence="7" key="2">
    <citation type="submission" date="2025-08" db="UniProtKB">
        <authorList>
            <consortium name="Ensembl"/>
        </authorList>
    </citation>
    <scope>IDENTIFICATION</scope>
</reference>
<dbReference type="Ensembl" id="ENSCSAVT00000017109.1">
    <property type="protein sequence ID" value="ENSCSAVP00000016926.1"/>
    <property type="gene ID" value="ENSCSAVG00000009956.1"/>
</dbReference>
<proteinExistence type="inferred from homology"/>
<evidence type="ECO:0000256" key="3">
    <source>
        <dbReference type="ARBA" id="ARBA00023015"/>
    </source>
</evidence>
<dbReference type="GeneTree" id="ENSGT00940000165241"/>
<evidence type="ECO:0000256" key="2">
    <source>
        <dbReference type="ARBA" id="ARBA00009994"/>
    </source>
</evidence>
<reference evidence="7" key="3">
    <citation type="submission" date="2025-09" db="UniProtKB">
        <authorList>
            <consortium name="Ensembl"/>
        </authorList>
    </citation>
    <scope>IDENTIFICATION</scope>
</reference>
<keyword evidence="4 6" id="KW-0804">Transcription</keyword>
<keyword evidence="5 6" id="KW-0539">Nucleus</keyword>
<dbReference type="STRING" id="51511.ENSCSAVP00000016926"/>
<comment type="subcellular location">
    <subcellularLocation>
        <location evidence="1 6">Nucleus</location>
    </subcellularLocation>
</comment>
<sequence>ETQTQSSMPLPIMKYVDQYTDEAVKRGIAPKPPVPIQTSYEMFGQICHQDDAIIRPLESQGISQLHPEVYDKRSELKKMTVSILCSFLDLLDILVKAGVSTARDEKIEDLNLLFIHMHHLINEYRPHQARETLKVMMALQKKNLVDVGDTLCKNMEKASEILRQCSQELATISVLTSLDVDTPLLLGDPGISTSNSANDIEPMNIESVLGLNSSSVIGQPEPMMEVEQSYHDDMTNNNSVEDKDMLMCSVIDDMN</sequence>
<dbReference type="SUPFAM" id="SSF140718">
    <property type="entry name" value="Mediator hinge subcomplex-like"/>
    <property type="match status" value="1"/>
</dbReference>
<name>H2ZH60_CIOSA</name>
<comment type="function">
    <text evidence="6">Component of the Mediator complex, a coactivator involved in the regulated transcription of nearly all RNA polymerase II-dependent genes. Mediator functions as a bridge to convey information from gene-specific regulatory proteins to the basal RNA polymerase II transcription machinery.</text>
</comment>
<dbReference type="InterPro" id="IPR009244">
    <property type="entry name" value="Mediatior_Med7"/>
</dbReference>
<dbReference type="Proteomes" id="UP000007875">
    <property type="component" value="Unassembled WGS sequence"/>
</dbReference>
<dbReference type="InParanoid" id="H2ZH60"/>
<evidence type="ECO:0000256" key="6">
    <source>
        <dbReference type="RuleBase" id="RU364060"/>
    </source>
</evidence>
<keyword evidence="6" id="KW-0010">Activator</keyword>
<evidence type="ECO:0000313" key="7">
    <source>
        <dbReference type="Ensembl" id="ENSCSAVP00000016926.1"/>
    </source>
</evidence>
<keyword evidence="3 6" id="KW-0805">Transcription regulation</keyword>
<dbReference type="GO" id="GO:0070847">
    <property type="term" value="C:core mediator complex"/>
    <property type="evidence" value="ECO:0007669"/>
    <property type="project" value="TreeGrafter"/>
</dbReference>
<evidence type="ECO:0000256" key="1">
    <source>
        <dbReference type="ARBA" id="ARBA00004123"/>
    </source>
</evidence>
<dbReference type="HOGENOM" id="CLU_065214_2_0_1"/>
<dbReference type="PANTHER" id="PTHR21428:SF11">
    <property type="entry name" value="MEDIATOR OF RNA POLYMERASE II TRANSCRIPTION SUBUNIT 7"/>
    <property type="match status" value="1"/>
</dbReference>
<evidence type="ECO:0000256" key="4">
    <source>
        <dbReference type="ARBA" id="ARBA00023163"/>
    </source>
</evidence>
<reference evidence="8" key="1">
    <citation type="submission" date="2003-08" db="EMBL/GenBank/DDBJ databases">
        <authorList>
            <person name="Birren B."/>
            <person name="Nusbaum C."/>
            <person name="Abebe A."/>
            <person name="Abouelleil A."/>
            <person name="Adekoya E."/>
            <person name="Ait-zahra M."/>
            <person name="Allen N."/>
            <person name="Allen T."/>
            <person name="An P."/>
            <person name="Anderson M."/>
            <person name="Anderson S."/>
            <person name="Arachchi H."/>
            <person name="Armbruster J."/>
            <person name="Bachantsang P."/>
            <person name="Baldwin J."/>
            <person name="Barry A."/>
            <person name="Bayul T."/>
            <person name="Blitshsteyn B."/>
            <person name="Bloom T."/>
            <person name="Blye J."/>
            <person name="Boguslavskiy L."/>
            <person name="Borowsky M."/>
            <person name="Boukhgalter B."/>
            <person name="Brunache A."/>
            <person name="Butler J."/>
            <person name="Calixte N."/>
            <person name="Calvo S."/>
            <person name="Camarata J."/>
            <person name="Campo K."/>
            <person name="Chang J."/>
            <person name="Cheshatsang Y."/>
            <person name="Citroen M."/>
            <person name="Collymore A."/>
            <person name="Considine T."/>
            <person name="Cook A."/>
            <person name="Cooke P."/>
            <person name="Corum B."/>
            <person name="Cuomo C."/>
            <person name="David R."/>
            <person name="Dawoe T."/>
            <person name="Degray S."/>
            <person name="Dodge S."/>
            <person name="Dooley K."/>
            <person name="Dorje P."/>
            <person name="Dorjee K."/>
            <person name="Dorris L."/>
            <person name="Duffey N."/>
            <person name="Dupes A."/>
            <person name="Elkins T."/>
            <person name="Engels R."/>
            <person name="Erickson J."/>
            <person name="Farina A."/>
            <person name="Faro S."/>
            <person name="Ferreira P."/>
            <person name="Fischer H."/>
            <person name="Fitzgerald M."/>
            <person name="Foley K."/>
            <person name="Gage D."/>
            <person name="Galagan J."/>
            <person name="Gearin G."/>
            <person name="Gnerre S."/>
            <person name="Gnirke A."/>
            <person name="Goyette A."/>
            <person name="Graham J."/>
            <person name="Grandbois E."/>
            <person name="Gyaltsen K."/>
            <person name="Hafez N."/>
            <person name="Hagopian D."/>
            <person name="Hagos B."/>
            <person name="Hall J."/>
            <person name="Hatcher B."/>
            <person name="Heller A."/>
            <person name="Higgins H."/>
            <person name="Honan T."/>
            <person name="Horn A."/>
            <person name="Houde N."/>
            <person name="Hughes L."/>
            <person name="Hulme W."/>
            <person name="Husby E."/>
            <person name="Iliev I."/>
            <person name="Jaffe D."/>
            <person name="Jones C."/>
            <person name="Kamal M."/>
            <person name="Kamat A."/>
            <person name="Kamvysselis M."/>
            <person name="Karlsson E."/>
            <person name="Kells C."/>
            <person name="Kieu A."/>
            <person name="Kisner P."/>
            <person name="Kodira C."/>
            <person name="Kulbokas E."/>
            <person name="Labutti K."/>
            <person name="Lama D."/>
            <person name="Landers T."/>
            <person name="Leger J."/>
            <person name="Levine S."/>
            <person name="Lewis D."/>
            <person name="Lewis T."/>
            <person name="Lindblad-toh K."/>
            <person name="Liu X."/>
            <person name="Lokyitsang T."/>
            <person name="Lokyitsang Y."/>
            <person name="Lucien O."/>
            <person name="Lui A."/>
            <person name="Ma L.J."/>
            <person name="Mabbitt R."/>
            <person name="Macdonald J."/>
            <person name="Maclean C."/>
            <person name="Major J."/>
            <person name="Manning J."/>
            <person name="Marabella R."/>
            <person name="Maru K."/>
            <person name="Matthews C."/>
            <person name="Mauceli E."/>
            <person name="Mccarthy M."/>
            <person name="Mcdonough S."/>
            <person name="Mcghee T."/>
            <person name="Meldrim J."/>
            <person name="Meneus L."/>
            <person name="Mesirov J."/>
            <person name="Mihalev A."/>
            <person name="Mihova T."/>
            <person name="Mikkelsen T."/>
            <person name="Mlenga V."/>
            <person name="Moru K."/>
            <person name="Mozes J."/>
            <person name="Mulrain L."/>
            <person name="Munson G."/>
            <person name="Naylor J."/>
            <person name="Newes C."/>
            <person name="Nguyen C."/>
            <person name="Nguyen N."/>
            <person name="Nguyen T."/>
            <person name="Nicol R."/>
            <person name="Nielsen C."/>
            <person name="Nizzari M."/>
            <person name="Norbu C."/>
            <person name="Norbu N."/>
            <person name="O'donnell P."/>
            <person name="Okoawo O."/>
            <person name="O'leary S."/>
            <person name="Omotosho B."/>
            <person name="O'neill K."/>
            <person name="Osman S."/>
            <person name="Parker S."/>
            <person name="Perrin D."/>
            <person name="Phunkhang P."/>
            <person name="Piqani B."/>
            <person name="Purcell S."/>
            <person name="Rachupka T."/>
            <person name="Ramasamy U."/>
            <person name="Rameau R."/>
            <person name="Ray V."/>
            <person name="Raymond C."/>
            <person name="Retta R."/>
            <person name="Richardson S."/>
            <person name="Rise C."/>
            <person name="Rodriguez J."/>
            <person name="Rogers J."/>
            <person name="Rogov P."/>
            <person name="Rutman M."/>
            <person name="Schupbach R."/>
            <person name="Seaman C."/>
            <person name="Settipalli S."/>
            <person name="Sharpe T."/>
            <person name="Sheridan J."/>
            <person name="Sherpa N."/>
            <person name="Shi J."/>
            <person name="Smirnov S."/>
            <person name="Smith C."/>
            <person name="Sougnez C."/>
            <person name="Spencer B."/>
            <person name="Stalker J."/>
            <person name="Stange-thomann N."/>
            <person name="Stavropoulos S."/>
            <person name="Stetson K."/>
            <person name="Stone C."/>
            <person name="Stone S."/>
            <person name="Stubbs M."/>
            <person name="Talamas J."/>
            <person name="Tchuinga P."/>
            <person name="Tenzing P."/>
            <person name="Tesfaye S."/>
            <person name="Theodore J."/>
            <person name="Thoulutsang Y."/>
            <person name="Topham K."/>
            <person name="Towey S."/>
            <person name="Tsamla T."/>
            <person name="Tsomo N."/>
            <person name="Vallee D."/>
            <person name="Vassiliev H."/>
            <person name="Venkataraman V."/>
            <person name="Vinson J."/>
            <person name="Vo A."/>
            <person name="Wade C."/>
            <person name="Wang S."/>
            <person name="Wangchuk T."/>
            <person name="Wangdi T."/>
            <person name="Whittaker C."/>
            <person name="Wilkinson J."/>
            <person name="Wu Y."/>
            <person name="Wyman D."/>
            <person name="Yadav S."/>
            <person name="Yang S."/>
            <person name="Yang X."/>
            <person name="Yeager S."/>
            <person name="Yee E."/>
            <person name="Young G."/>
            <person name="Zainoun J."/>
            <person name="Zembeck L."/>
            <person name="Zimmer A."/>
            <person name="Zody M."/>
            <person name="Lander E."/>
        </authorList>
    </citation>
    <scope>NUCLEOTIDE SEQUENCE [LARGE SCALE GENOMIC DNA]</scope>
</reference>
<keyword evidence="8" id="KW-1185">Reference proteome</keyword>
<dbReference type="PANTHER" id="PTHR21428">
    <property type="entry name" value="MEDIATOR OF RNA POLYMERASE II TRANSCRIPTION SUBUNIT 7"/>
    <property type="match status" value="1"/>
</dbReference>
<dbReference type="Gene3D" id="6.10.140.200">
    <property type="match status" value="1"/>
</dbReference>
<comment type="similarity">
    <text evidence="2 6">Belongs to the Mediator complex subunit 7 family.</text>
</comment>
<dbReference type="OMA" id="CHQDDAI"/>
<dbReference type="AlphaFoldDB" id="H2ZH60"/>
<dbReference type="GO" id="GO:0006357">
    <property type="term" value="P:regulation of transcription by RNA polymerase II"/>
    <property type="evidence" value="ECO:0007669"/>
    <property type="project" value="InterPro"/>
</dbReference>
<dbReference type="InterPro" id="IPR037212">
    <property type="entry name" value="Med7/Med21-like"/>
</dbReference>